<dbReference type="EMBL" id="JBHTHZ010000013">
    <property type="protein sequence ID" value="MFD0794730.1"/>
    <property type="molecule type" value="Genomic_DNA"/>
</dbReference>
<evidence type="ECO:0000313" key="2">
    <source>
        <dbReference type="Proteomes" id="UP001597010"/>
    </source>
</evidence>
<evidence type="ECO:0008006" key="3">
    <source>
        <dbReference type="Google" id="ProtNLM"/>
    </source>
</evidence>
<keyword evidence="2" id="KW-1185">Reference proteome</keyword>
<name>A0ABW3AV54_9SPHI</name>
<evidence type="ECO:0000313" key="1">
    <source>
        <dbReference type="EMBL" id="MFD0794730.1"/>
    </source>
</evidence>
<accession>A0ABW3AV54</accession>
<dbReference type="Proteomes" id="UP001597010">
    <property type="component" value="Unassembled WGS sequence"/>
</dbReference>
<gene>
    <name evidence="1" type="ORF">ACFQZX_13975</name>
</gene>
<sequence length="2202" mass="241453">MIFTVRKRKAIALTLFSIISLQILLPEVALALTSGPAQPEMQGFLPAGVSDMVDLSTGDFKYNIPLLDVDGYPVNLNYQSGVGVEDEAGWVGLGWNLNVGSINRQLRGVPDDMKGDEVETTHYTKPHITIGGRLRAKAEIGGSEAFVKGEGTFTIGIFNDNYTGIGAEIGVNPGISLGKQMDGPLTASLGVGLMSSTTSGVDVSPYMNFNIKNKTDEAVTGVAGLSAALGYNTRSGMKSLTLGASYGYLARKDKENVKNNKNNTISDVLNVLNSTISYNTEPIQPSIQVPYKTDYFAVSIDVGVAGGIVYGGVGGMGYRTISQVQSPAIKNPVYGFLYAEAGKNQPNAMMDFIREKDVPVTPGLPKLAVPVALPDLFTYSSQTGSGQFRLFRGGTGIYFDAKTENTTNADSYGFEAGFGAYFHGGASKYEQDSRLTTQKWTRQNNYLPVGDFQDKSDANPSYQQVYFKEIGQKSAESSSLINPLKNNSPVAVRVNGTTASGAFTDDVPLTRIQKSEREPQRTNISYLTNAECATSGLDKKIKYYDFLAAGSVPSKTEHVLDRTGGYRKGHHISEMTVTDAAGARMVYGIPVYNTRQAEYTFAIGANADGAYSLVSGSQDQVSFAAGQTESNLGKGKGIDNYYHKSETAPYAASYLLSGILSPDYVDVSGNGISDDDQGTAIRFNYSYIPKYCWRSPYKNATLNKGLMADADDDKANIIYGEKELYYVHSIESKTKIAYFITADRNDALGVNDFSGGVNSTVRQKMLKEIRLYSKGDMSRPIKVVKFEYDYSLCPGVPNNTAAAPNNGKLTLKKVYFEYRGTAKGQSFPYTFSYKTSFTKYTGAVVNNVGYSTMSSDRWGVYHPQQDNPFFTNLYNDHFPYSVQNLNGPTTGVVTSAGEAASVWHLSHINLPTGGGIDINYEADDYAYVQDKKAMVMTPVTTLIADNASYSAVASSNLKAAKGIQINVPAGTPAMSDATEWFRRTFLNGSPYLYTKIFVTLATGLSNAKGRTDDYVACFAEIKKVNITSNGKANIIFKDRLEAGISQNPIIFAAWQKIKEEYPRYAYPGFDRRLGGDAASQSGDGIIAAIKTAISNLSELKQNFYQRANSKNYASTGTMSKSFVRIAKVDGHKLGGGVRVKKISISDGWTEGRTYGQAYDYSTTEDGISISSGVASYEPAIGNDENPLHQPLFYIQRNKGALTNLLDLEEPFGESYFPAPSVVYSKVTVSDLDAQQNPYPNGPTGYTVNEFYTARDFPVQIRSTELQSIINAPKNSYGIVYTSSIQQTTLSQGYSIELNDMHGKPKATTIFNQAGAEVSSTKTYYNTAPLNGTSMRLRNQVSVVNPDGTVEQNRVIGRDVDFFTDFREQESINDGQSLNLGIDIVPAFGFPIPIPHWPTGDNSEYKLFRSACAVKVSQYYGVVDSIVVKTNGSSIRTSNIAYDAITGMPLITSTQNEFNSEIYSVKIPAYWGYPGMGPGSKRNGMELANVTSSSAAMLDNNSGNYLAYGDEFIDLATGLRYWIVPRHVSSDIANIDIKTVVDRYGNPVSKTFARVKVVRSSRNQLDATMNELVMLTNPIVPNSSGNGYRIALNESDLTGLHVINASAKTYDENWNSEPPEIQPGLSDDPYNFTIYNGYGRPEAPSHPVFLPGIGEVTDARKNYWLSREQNALIGDNRSTVNGLYSSGTNKKMVIYTSFYVPRSGVYYFGYNSHANLSFAFSNICSNNFNVSNYYKSERGWRVEQIDLTKGWTPLVIEISVGPNPIYNGIGIEVYDCAQQELNAFGTAGNTADPTLLFSTSNLKFSSANVQTVQNGTTYYQYRYSDLNRTGYSPCILPPVGINPYVYGFKGNWRPYQAEVFQQNRVYANAVSFSGKVMNVKDAGYLANFYNYWKMPLSGSVWSMNTGNLENWVTTNTVTLYDKFGQELQNRDALGRNSAAKFDFNGELPAAVASNAGYREIYANSFEDARFSPGKPVYIIDPARSEFKYSKTGGYIQDGATSAWSHTGNSSVALTADSLVLNTLVHMVEEKRTSYLDLNINNQFIKDSSKGAYTNGFQPLPGQNYIADVWVKDDAPFVTTPKLKMFINGQERPLTCKAVVEGWKLLEGTFSTPANLGGALQVVFYPAISTTIYLDDLRIHPVAAMMKTYSYDAASMRLMAELDENCLATLYEYDSQGTLIRVKKETERGVMTIKETRSSQKKTL</sequence>
<organism evidence="1 2">
    <name type="scientific">Mucilaginibacter litoreus</name>
    <dbReference type="NCBI Taxonomy" id="1048221"/>
    <lineage>
        <taxon>Bacteria</taxon>
        <taxon>Pseudomonadati</taxon>
        <taxon>Bacteroidota</taxon>
        <taxon>Sphingobacteriia</taxon>
        <taxon>Sphingobacteriales</taxon>
        <taxon>Sphingobacteriaceae</taxon>
        <taxon>Mucilaginibacter</taxon>
    </lineage>
</organism>
<dbReference type="RefSeq" id="WP_377116362.1">
    <property type="nucleotide sequence ID" value="NZ_JBHTHZ010000013.1"/>
</dbReference>
<proteinExistence type="predicted"/>
<dbReference type="Gene3D" id="2.60.120.260">
    <property type="entry name" value="Galactose-binding domain-like"/>
    <property type="match status" value="1"/>
</dbReference>
<reference evidence="2" key="1">
    <citation type="journal article" date="2019" name="Int. J. Syst. Evol. Microbiol.">
        <title>The Global Catalogue of Microorganisms (GCM) 10K type strain sequencing project: providing services to taxonomists for standard genome sequencing and annotation.</title>
        <authorList>
            <consortium name="The Broad Institute Genomics Platform"/>
            <consortium name="The Broad Institute Genome Sequencing Center for Infectious Disease"/>
            <person name="Wu L."/>
            <person name="Ma J."/>
        </authorList>
    </citation>
    <scope>NUCLEOTIDE SEQUENCE [LARGE SCALE GENOMIC DNA]</scope>
    <source>
        <strain evidence="2">CCUG 61484</strain>
    </source>
</reference>
<comment type="caution">
    <text evidence="1">The sequence shown here is derived from an EMBL/GenBank/DDBJ whole genome shotgun (WGS) entry which is preliminary data.</text>
</comment>
<protein>
    <recommendedName>
        <fullName evidence="3">RHS repeat-associated core domain-containing protein</fullName>
    </recommendedName>
</protein>